<dbReference type="PANTHER" id="PTHR30096">
    <property type="entry name" value="4,5-DOPA DIOXYGENASE EXTRADIOL-LIKE PROTEIN"/>
    <property type="match status" value="1"/>
</dbReference>
<evidence type="ECO:0000256" key="2">
    <source>
        <dbReference type="ARBA" id="ARBA00007581"/>
    </source>
</evidence>
<dbReference type="Pfam" id="PF02900">
    <property type="entry name" value="LigB"/>
    <property type="match status" value="1"/>
</dbReference>
<comment type="cofactor">
    <cofactor evidence="1">
        <name>Zn(2+)</name>
        <dbReference type="ChEBI" id="CHEBI:29105"/>
    </cofactor>
</comment>
<dbReference type="PANTHER" id="PTHR30096:SF0">
    <property type="entry name" value="4,5-DOPA DIOXYGENASE EXTRADIOL-LIKE PROTEIN"/>
    <property type="match status" value="1"/>
</dbReference>
<evidence type="ECO:0000256" key="4">
    <source>
        <dbReference type="ARBA" id="ARBA00022833"/>
    </source>
</evidence>
<dbReference type="GO" id="GO:0008270">
    <property type="term" value="F:zinc ion binding"/>
    <property type="evidence" value="ECO:0007669"/>
    <property type="project" value="InterPro"/>
</dbReference>
<evidence type="ECO:0000259" key="6">
    <source>
        <dbReference type="Pfam" id="PF02900"/>
    </source>
</evidence>
<dbReference type="Gene3D" id="3.40.830.10">
    <property type="entry name" value="LigB-like"/>
    <property type="match status" value="1"/>
</dbReference>
<accession>A0A2S5CJY8</accession>
<evidence type="ECO:0000313" key="8">
    <source>
        <dbReference type="Proteomes" id="UP000237423"/>
    </source>
</evidence>
<keyword evidence="4" id="KW-0862">Zinc</keyword>
<keyword evidence="3" id="KW-0479">Metal-binding</keyword>
<evidence type="ECO:0000256" key="3">
    <source>
        <dbReference type="ARBA" id="ARBA00022723"/>
    </source>
</evidence>
<name>A0A2S5CJY8_9GAMM</name>
<comment type="similarity">
    <text evidence="2">Belongs to the DODA-type extradiol aromatic ring-opening dioxygenase family.</text>
</comment>
<sequence length="269" mass="29902">MTKEPTPLAPVLFLSHGGGPLPLLGDANHKDLVDFFHTIPALLGKPAAILVISAHWEARLPTVTSGATPALIYDYYGFPQEAYHIRYPAPGQPLLAERIVRLLTRQGIAAQADAQRGFDHGLFVPLKIMYPEADIPCLQLSLVSSLEPKEHIQIGKALADLRKDNVLIIGSGFSFHNLNAFFAPPTETSQTLNQDFENWLIDTCTNNQLNETEREQRLIHWQQAPAARYCHPREEHLLPLQVCYGAAGSFARKAFEFSVLGKKASAYLW</sequence>
<keyword evidence="5" id="KW-0560">Oxidoreductase</keyword>
<evidence type="ECO:0000256" key="5">
    <source>
        <dbReference type="ARBA" id="ARBA00023002"/>
    </source>
</evidence>
<dbReference type="SUPFAM" id="SSF53213">
    <property type="entry name" value="LigB-like"/>
    <property type="match status" value="1"/>
</dbReference>
<dbReference type="GO" id="GO:0016702">
    <property type="term" value="F:oxidoreductase activity, acting on single donors with incorporation of molecular oxygen, incorporation of two atoms of oxygen"/>
    <property type="evidence" value="ECO:0007669"/>
    <property type="project" value="UniProtKB-ARBA"/>
</dbReference>
<dbReference type="PIRSF" id="PIRSF006157">
    <property type="entry name" value="Doxgns_DODA"/>
    <property type="match status" value="1"/>
</dbReference>
<dbReference type="InterPro" id="IPR004183">
    <property type="entry name" value="Xdiol_dOase_suB"/>
</dbReference>
<dbReference type="InterPro" id="IPR014436">
    <property type="entry name" value="Extradiol_dOase_DODA"/>
</dbReference>
<proteinExistence type="inferred from homology"/>
<dbReference type="CDD" id="cd07363">
    <property type="entry name" value="45_DOPA_Dioxygenase"/>
    <property type="match status" value="1"/>
</dbReference>
<dbReference type="AlphaFoldDB" id="A0A2S5CJY8"/>
<keyword evidence="7" id="KW-0223">Dioxygenase</keyword>
<feature type="domain" description="Extradiol ring-cleavage dioxygenase class III enzyme subunit B" evidence="6">
    <location>
        <begin position="44"/>
        <end position="261"/>
    </location>
</feature>
<organism evidence="7 8">
    <name type="scientific">Methylovulum psychrotolerans</name>
    <dbReference type="NCBI Taxonomy" id="1704499"/>
    <lineage>
        <taxon>Bacteria</taxon>
        <taxon>Pseudomonadati</taxon>
        <taxon>Pseudomonadota</taxon>
        <taxon>Gammaproteobacteria</taxon>
        <taxon>Methylococcales</taxon>
        <taxon>Methylococcaceae</taxon>
        <taxon>Methylovulum</taxon>
    </lineage>
</organism>
<evidence type="ECO:0000313" key="7">
    <source>
        <dbReference type="EMBL" id="POZ51140.1"/>
    </source>
</evidence>
<protein>
    <submittedName>
        <fullName evidence="7">Dioxygenase</fullName>
    </submittedName>
</protein>
<reference evidence="7 8" key="1">
    <citation type="submission" date="2017-11" db="EMBL/GenBank/DDBJ databases">
        <title>Draft Genome Sequence of Methylobacter psychrotolerans Sph1T, an Obligate Methanotroph from Low-Temperature Environments.</title>
        <authorList>
            <person name="Oshkin I.Y."/>
            <person name="Miroshnikov K."/>
            <person name="Belova S.E."/>
            <person name="Korzhenkov A."/>
            <person name="Toshchakov S.V."/>
            <person name="Dedysh S.N."/>
        </authorList>
    </citation>
    <scope>NUCLEOTIDE SEQUENCE [LARGE SCALE GENOMIC DNA]</scope>
    <source>
        <strain evidence="7 8">Sph1</strain>
    </source>
</reference>
<gene>
    <name evidence="7" type="ORF">AADEFJLK_03099</name>
</gene>
<dbReference type="GO" id="GO:0008198">
    <property type="term" value="F:ferrous iron binding"/>
    <property type="evidence" value="ECO:0007669"/>
    <property type="project" value="InterPro"/>
</dbReference>
<evidence type="ECO:0000256" key="1">
    <source>
        <dbReference type="ARBA" id="ARBA00001947"/>
    </source>
</evidence>
<comment type="caution">
    <text evidence="7">The sequence shown here is derived from an EMBL/GenBank/DDBJ whole genome shotgun (WGS) entry which is preliminary data.</text>
</comment>
<dbReference type="RefSeq" id="WP_103974878.1">
    <property type="nucleotide sequence ID" value="NZ_PGFZ01000007.1"/>
</dbReference>
<dbReference type="EMBL" id="PGFZ01000007">
    <property type="protein sequence ID" value="POZ51140.1"/>
    <property type="molecule type" value="Genomic_DNA"/>
</dbReference>
<dbReference type="Proteomes" id="UP000237423">
    <property type="component" value="Unassembled WGS sequence"/>
</dbReference>